<dbReference type="GO" id="GO:0004722">
    <property type="term" value="F:protein serine/threonine phosphatase activity"/>
    <property type="evidence" value="ECO:0007669"/>
    <property type="project" value="UniProtKB-EC"/>
</dbReference>
<reference evidence="4" key="1">
    <citation type="submission" date="2016-10" db="EMBL/GenBank/DDBJ databases">
        <authorList>
            <person name="Benchimol M."/>
            <person name="Almeida L.G."/>
            <person name="Vasconcelos A.T."/>
            <person name="Perreira-Neves A."/>
            <person name="Rosa I.A."/>
            <person name="Tasca T."/>
            <person name="Bogo M.R."/>
            <person name="de Souza W."/>
        </authorList>
    </citation>
    <scope>NUCLEOTIDE SEQUENCE [LARGE SCALE GENOMIC DNA]</scope>
    <source>
        <strain evidence="4">K</strain>
    </source>
</reference>
<evidence type="ECO:0000259" key="3">
    <source>
        <dbReference type="PROSITE" id="PS00125"/>
    </source>
</evidence>
<dbReference type="AlphaFoldDB" id="A0A1J4JFE3"/>
<comment type="similarity">
    <text evidence="1">Belongs to the PPP phosphatase family.</text>
</comment>
<feature type="compositionally biased region" description="Low complexity" evidence="2">
    <location>
        <begin position="517"/>
        <end position="533"/>
    </location>
</feature>
<dbReference type="VEuPathDB" id="TrichDB:TRFO_35728"/>
<dbReference type="PRINTS" id="PR00114">
    <property type="entry name" value="STPHPHTASE"/>
</dbReference>
<accession>A0A1J4JFE3</accession>
<keyword evidence="5" id="KW-1185">Reference proteome</keyword>
<dbReference type="InterPro" id="IPR006186">
    <property type="entry name" value="Ser/Thr-sp_prot-phosphatase"/>
</dbReference>
<feature type="region of interest" description="Disordered" evidence="2">
    <location>
        <begin position="377"/>
        <end position="401"/>
    </location>
</feature>
<dbReference type="SMART" id="SM00156">
    <property type="entry name" value="PP2Ac"/>
    <property type="match status" value="1"/>
</dbReference>
<comment type="caution">
    <text evidence="4">The sequence shown here is derived from an EMBL/GenBank/DDBJ whole genome shotgun (WGS) entry which is preliminary data.</text>
</comment>
<dbReference type="Proteomes" id="UP000179807">
    <property type="component" value="Unassembled WGS sequence"/>
</dbReference>
<dbReference type="CDD" id="cd00144">
    <property type="entry name" value="MPP_PPP_family"/>
    <property type="match status" value="1"/>
</dbReference>
<dbReference type="GeneID" id="94845127"/>
<dbReference type="SUPFAM" id="SSF56300">
    <property type="entry name" value="Metallo-dependent phosphatases"/>
    <property type="match status" value="1"/>
</dbReference>
<dbReference type="Gene3D" id="3.60.21.10">
    <property type="match status" value="1"/>
</dbReference>
<dbReference type="GO" id="GO:0005737">
    <property type="term" value="C:cytoplasm"/>
    <property type="evidence" value="ECO:0007669"/>
    <property type="project" value="TreeGrafter"/>
</dbReference>
<dbReference type="EC" id="3.1.3.16" evidence="1"/>
<comment type="catalytic activity">
    <reaction evidence="1">
        <text>O-phospho-L-threonyl-[protein] + H2O = L-threonyl-[protein] + phosphate</text>
        <dbReference type="Rhea" id="RHEA:47004"/>
        <dbReference type="Rhea" id="RHEA-COMP:11060"/>
        <dbReference type="Rhea" id="RHEA-COMP:11605"/>
        <dbReference type="ChEBI" id="CHEBI:15377"/>
        <dbReference type="ChEBI" id="CHEBI:30013"/>
        <dbReference type="ChEBI" id="CHEBI:43474"/>
        <dbReference type="ChEBI" id="CHEBI:61977"/>
        <dbReference type="EC" id="3.1.3.16"/>
    </reaction>
</comment>
<evidence type="ECO:0000256" key="2">
    <source>
        <dbReference type="SAM" id="MobiDB-lite"/>
    </source>
</evidence>
<feature type="compositionally biased region" description="Low complexity" evidence="2">
    <location>
        <begin position="384"/>
        <end position="401"/>
    </location>
</feature>
<feature type="domain" description="Serine/threonine specific protein phosphatases" evidence="3">
    <location>
        <begin position="123"/>
        <end position="128"/>
    </location>
</feature>
<feature type="compositionally biased region" description="Low complexity" evidence="2">
    <location>
        <begin position="430"/>
        <end position="445"/>
    </location>
</feature>
<evidence type="ECO:0000256" key="1">
    <source>
        <dbReference type="RuleBase" id="RU004273"/>
    </source>
</evidence>
<evidence type="ECO:0000313" key="5">
    <source>
        <dbReference type="Proteomes" id="UP000179807"/>
    </source>
</evidence>
<organism evidence="4 5">
    <name type="scientific">Tritrichomonas foetus</name>
    <dbReference type="NCBI Taxonomy" id="1144522"/>
    <lineage>
        <taxon>Eukaryota</taxon>
        <taxon>Metamonada</taxon>
        <taxon>Parabasalia</taxon>
        <taxon>Tritrichomonadida</taxon>
        <taxon>Tritrichomonadidae</taxon>
        <taxon>Tritrichomonas</taxon>
    </lineage>
</organism>
<feature type="compositionally biased region" description="Low complexity" evidence="2">
    <location>
        <begin position="464"/>
        <end position="484"/>
    </location>
</feature>
<dbReference type="InterPro" id="IPR050341">
    <property type="entry name" value="PP1_catalytic_subunit"/>
</dbReference>
<evidence type="ECO:0000313" key="4">
    <source>
        <dbReference type="EMBL" id="OHS97934.1"/>
    </source>
</evidence>
<name>A0A1J4JFE3_9EUKA</name>
<feature type="region of interest" description="Disordered" evidence="2">
    <location>
        <begin position="417"/>
        <end position="494"/>
    </location>
</feature>
<dbReference type="GO" id="GO:0005634">
    <property type="term" value="C:nucleus"/>
    <property type="evidence" value="ECO:0007669"/>
    <property type="project" value="TreeGrafter"/>
</dbReference>
<gene>
    <name evidence="4" type="ORF">TRFO_35728</name>
</gene>
<dbReference type="RefSeq" id="XP_068351071.1">
    <property type="nucleotide sequence ID" value="XM_068510423.1"/>
</dbReference>
<feature type="region of interest" description="Disordered" evidence="2">
    <location>
        <begin position="517"/>
        <end position="586"/>
    </location>
</feature>
<feature type="compositionally biased region" description="Polar residues" evidence="2">
    <location>
        <begin position="417"/>
        <end position="428"/>
    </location>
</feature>
<proteinExistence type="inferred from homology"/>
<dbReference type="InterPro" id="IPR004843">
    <property type="entry name" value="Calcineurin-like_PHP"/>
</dbReference>
<dbReference type="PROSITE" id="PS00125">
    <property type="entry name" value="SER_THR_PHOSPHATASE"/>
    <property type="match status" value="1"/>
</dbReference>
<protein>
    <recommendedName>
        <fullName evidence="1">Serine/threonine-protein phosphatase</fullName>
        <ecNumber evidence="1">3.1.3.16</ecNumber>
    </recommendedName>
</protein>
<dbReference type="PANTHER" id="PTHR11668">
    <property type="entry name" value="SERINE/THREONINE PROTEIN PHOSPHATASE"/>
    <property type="match status" value="1"/>
</dbReference>
<dbReference type="EMBL" id="MLAK01001084">
    <property type="protein sequence ID" value="OHS97934.1"/>
    <property type="molecule type" value="Genomic_DNA"/>
</dbReference>
<sequence>MRGIADRVIKEYLPIINSSNTLTSENTTLPRFDAPFITNLIDESTNYLKRRRPLLRLNTPICLVGDIHGSIFDLLRVFQIFGVPPTRSYLFLGDYVDRGAYSIEVLTLLLAFMLKYPSNVHLIRGNHEFRHINQVYGFYFEVVEAYSDSSIWDQFNDMFAYLPLAAIINNQVFCVHGGLSPQLTSVDVIDKINLPIQNYENNPLISDLVWSDPREDSSGYTVNQRGSGTFFGPDALQSFCAETGLKFLVRAHQCVPDGYALFHASMGMTLFSCSNYCHIIDNKCGVMTLKVGGDVELYSVEEYSKKGLEPKQVLTYRGRTAGLMKKGGSSGMVHSDSATVITRRGVKTSVKNTTINTNPVSSLNLASLGSYNSIPVPSPRATQSSPFSNSSSASSANAGNSSSAYKTNNYGVAKISTSASHSTKSPTHASKVSSKSPTPSLSISTNVTPIGISARDVGRPPLSPRGTSGSSSSMSPVSPRARSSFNPSAAGNRGSLPVYANITPLNIPTSSAIASVSTPTSSSLPSSARSAVPKPMASPRMAVGPPIPKPRAGVATGRSMPRSYSMGPASKGGSTSSVTRIRTLDI</sequence>
<dbReference type="InterPro" id="IPR029052">
    <property type="entry name" value="Metallo-depent_PP-like"/>
</dbReference>
<keyword evidence="1" id="KW-0378">Hydrolase</keyword>
<dbReference type="Pfam" id="PF00149">
    <property type="entry name" value="Metallophos"/>
    <property type="match status" value="1"/>
</dbReference>
<dbReference type="PANTHER" id="PTHR11668:SF494">
    <property type="entry name" value="PROTEIN PHOSPHATASE, PUTATIVE-RELATED"/>
    <property type="match status" value="1"/>
</dbReference>